<proteinExistence type="predicted"/>
<accession>A0ABZ3H9V3</accession>
<dbReference type="InterPro" id="IPR014721">
    <property type="entry name" value="Ribsml_uS5_D2-typ_fold_subgr"/>
</dbReference>
<name>A0ABZ3H9V3_9BACT</name>
<dbReference type="InterPro" id="IPR004482">
    <property type="entry name" value="Mg_chelat-rel"/>
</dbReference>
<dbReference type="Pfam" id="PF13541">
    <property type="entry name" value="ChlI"/>
    <property type="match status" value="1"/>
</dbReference>
<protein>
    <submittedName>
        <fullName evidence="3">YifB family Mg chelatase-like AAA ATPase</fullName>
    </submittedName>
</protein>
<dbReference type="Proteomes" id="UP001447842">
    <property type="component" value="Chromosome"/>
</dbReference>
<dbReference type="RefSeq" id="WP_345970375.1">
    <property type="nucleotide sequence ID" value="NZ_CP147920.1"/>
</dbReference>
<evidence type="ECO:0000259" key="1">
    <source>
        <dbReference type="Pfam" id="PF01078"/>
    </source>
</evidence>
<dbReference type="Gene3D" id="3.30.230.10">
    <property type="match status" value="1"/>
</dbReference>
<dbReference type="InterPro" id="IPR045006">
    <property type="entry name" value="CHLI-like"/>
</dbReference>
<gene>
    <name evidence="3" type="ORF">WCY31_01080</name>
</gene>
<keyword evidence="4" id="KW-1185">Reference proteome</keyword>
<dbReference type="EMBL" id="CP147920">
    <property type="protein sequence ID" value="XAU15305.1"/>
    <property type="molecule type" value="Genomic_DNA"/>
</dbReference>
<dbReference type="SUPFAM" id="SSF54211">
    <property type="entry name" value="Ribosomal protein S5 domain 2-like"/>
    <property type="match status" value="1"/>
</dbReference>
<dbReference type="PROSITE" id="PS00676">
    <property type="entry name" value="SIGMA54_INTERACT_2"/>
    <property type="match status" value="1"/>
</dbReference>
<dbReference type="InterPro" id="IPR027417">
    <property type="entry name" value="P-loop_NTPase"/>
</dbReference>
<dbReference type="Gene3D" id="3.40.50.300">
    <property type="entry name" value="P-loop containing nucleotide triphosphate hydrolases"/>
    <property type="match status" value="1"/>
</dbReference>
<organism evidence="3 4">
    <name type="scientific">Sulfurimonas diazotrophicus</name>
    <dbReference type="NCBI Taxonomy" id="3131939"/>
    <lineage>
        <taxon>Bacteria</taxon>
        <taxon>Pseudomonadati</taxon>
        <taxon>Campylobacterota</taxon>
        <taxon>Epsilonproteobacteria</taxon>
        <taxon>Campylobacterales</taxon>
        <taxon>Sulfurimonadaceae</taxon>
        <taxon>Sulfurimonas</taxon>
    </lineage>
</organism>
<evidence type="ECO:0000313" key="3">
    <source>
        <dbReference type="EMBL" id="XAU15305.1"/>
    </source>
</evidence>
<dbReference type="InterPro" id="IPR025158">
    <property type="entry name" value="Mg_chelat-rel_C"/>
</dbReference>
<feature type="domain" description="Magnesium chelatase ChlI-like catalytic" evidence="1">
    <location>
        <begin position="201"/>
        <end position="404"/>
    </location>
</feature>
<sequence length="504" mass="56163">MKQLKCATLEGIDALPVTVESTLTRGLPSFTVVGLASSSISEARERVKSALLANDFTFPPKRITINLSPSDVEKHGSQFDLAMALLIALDSSERDFPEWYAFGELGLDGTVKENLLLYPLILSLANRGLLRNALVPMVALDKLSNIPGITFVGAATLKDAIAFFKEEEHTDVRPAVPRPIPFPHQTLQDVRYYYQKRYPEDFREIRGQEVAKRAALISACGMHNLLLEGSPGSGKSMIAKRLRHILPPMTDRELLDIAKLDVLEGRTPHFAPLRPFRAPHHSGTSASIFGGGSHRAQIGEVGLAHNGILFFDELPHFSKQVLEALREPLEDRRIRISRVHSKVEYPTDFLFVSAMNPCPCGNLLNDALECRCSDLEIRRYRSRLSDPFLDRIDLYVQMQPVRAEDSASLTSEAMHETVLRVHALQRSRGQQALNGRLDDAGIDAYCRLDAESGTLLSQAVQRFALSFRAIKKIQRVARTIADIEGSPEIATVHLLEALSYRRRA</sequence>
<evidence type="ECO:0000259" key="2">
    <source>
        <dbReference type="Pfam" id="PF13335"/>
    </source>
</evidence>
<dbReference type="InterPro" id="IPR020568">
    <property type="entry name" value="Ribosomal_Su5_D2-typ_SF"/>
</dbReference>
<dbReference type="PANTHER" id="PTHR32039">
    <property type="entry name" value="MAGNESIUM-CHELATASE SUBUNIT CHLI"/>
    <property type="match status" value="1"/>
</dbReference>
<dbReference type="Pfam" id="PF13335">
    <property type="entry name" value="Mg_chelatase_C"/>
    <property type="match status" value="1"/>
</dbReference>
<dbReference type="InterPro" id="IPR025943">
    <property type="entry name" value="Sigma_54_int_dom_ATP-bd_2"/>
</dbReference>
<feature type="domain" description="Mg chelatase-related protein C-terminal" evidence="2">
    <location>
        <begin position="410"/>
        <end position="501"/>
    </location>
</feature>
<evidence type="ECO:0000313" key="4">
    <source>
        <dbReference type="Proteomes" id="UP001447842"/>
    </source>
</evidence>
<dbReference type="InterPro" id="IPR000523">
    <property type="entry name" value="Mg_chelatse_chII-like_cat_dom"/>
</dbReference>
<dbReference type="Pfam" id="PF01078">
    <property type="entry name" value="Mg_chelatase"/>
    <property type="match status" value="1"/>
</dbReference>
<dbReference type="NCBIfam" id="TIGR00368">
    <property type="entry name" value="YifB family Mg chelatase-like AAA ATPase"/>
    <property type="match status" value="1"/>
</dbReference>
<dbReference type="SUPFAM" id="SSF52540">
    <property type="entry name" value="P-loop containing nucleoside triphosphate hydrolases"/>
    <property type="match status" value="1"/>
</dbReference>
<dbReference type="PANTHER" id="PTHR32039:SF7">
    <property type="entry name" value="COMPETENCE PROTEIN COMM"/>
    <property type="match status" value="1"/>
</dbReference>
<reference evidence="3 4" key="1">
    <citation type="submission" date="2024-03" db="EMBL/GenBank/DDBJ databases">
        <title>Sulfurimonas sp. HSL3-1.</title>
        <authorList>
            <person name="Wang S."/>
        </authorList>
    </citation>
    <scope>NUCLEOTIDE SEQUENCE [LARGE SCALE GENOMIC DNA]</scope>
    <source>
        <strain evidence="3 4">HSL3-1</strain>
    </source>
</reference>